<dbReference type="PANTHER" id="PTHR43618:SF13">
    <property type="entry name" value="CHAIN DEHYDROGENASE, PUTATIVE (AFU_ORTHOLOGUE AFUA_1G17650)-RELATED"/>
    <property type="match status" value="1"/>
</dbReference>
<dbReference type="SUPFAM" id="SSF51735">
    <property type="entry name" value="NAD(P)-binding Rossmann-fold domains"/>
    <property type="match status" value="1"/>
</dbReference>
<evidence type="ECO:0000256" key="2">
    <source>
        <dbReference type="ARBA" id="ARBA00022857"/>
    </source>
</evidence>
<dbReference type="InterPro" id="IPR052178">
    <property type="entry name" value="Sec_Metab_Biosynth_SDR"/>
</dbReference>
<name>A0A0B7K888_BIOOC</name>
<sequence length="289" mass="31996">MHSDLSSTHKVCKHRKRHERVSSYPCHSRICSSLGSAVARLFAHHGYRVVINYHTDSERARTLIAELSAQHAKLSDVEGIKTISRYISIQADLASALEIRPLLKETYAAMGRIDVVLSNGGWTKFRDTASIDDNVFEEDWDRAFNMNVNSHLWLLQASKQYLDETEGAFITTASIAGVTGVGSSLVVRAYGTTKAAQLHMVKGLACMVAPKIRVNSVSPGLLQTKWATRFTVEQKEAHRQGNKLKRFVDLEVKTQEAADSRVVAEQVLGLAKSRSRTGTNIIIDAGYSL</sequence>
<dbReference type="Pfam" id="PF13561">
    <property type="entry name" value="adh_short_C2"/>
    <property type="match status" value="1"/>
</dbReference>
<evidence type="ECO:0008006" key="5">
    <source>
        <dbReference type="Google" id="ProtNLM"/>
    </source>
</evidence>
<dbReference type="PRINTS" id="PR00081">
    <property type="entry name" value="GDHRDH"/>
</dbReference>
<evidence type="ECO:0000256" key="3">
    <source>
        <dbReference type="ARBA" id="ARBA00023002"/>
    </source>
</evidence>
<dbReference type="CDD" id="cd05233">
    <property type="entry name" value="SDR_c"/>
    <property type="match status" value="1"/>
</dbReference>
<dbReference type="GO" id="GO:0016491">
    <property type="term" value="F:oxidoreductase activity"/>
    <property type="evidence" value="ECO:0007669"/>
    <property type="project" value="UniProtKB-KW"/>
</dbReference>
<evidence type="ECO:0000256" key="1">
    <source>
        <dbReference type="ARBA" id="ARBA00006484"/>
    </source>
</evidence>
<proteinExistence type="inferred from homology"/>
<dbReference type="InterPro" id="IPR002347">
    <property type="entry name" value="SDR_fam"/>
</dbReference>
<protein>
    <recommendedName>
        <fullName evidence="5">Ketoreductase (KR) domain-containing protein</fullName>
    </recommendedName>
</protein>
<organism evidence="4">
    <name type="scientific">Bionectria ochroleuca</name>
    <name type="common">Gliocladium roseum</name>
    <dbReference type="NCBI Taxonomy" id="29856"/>
    <lineage>
        <taxon>Eukaryota</taxon>
        <taxon>Fungi</taxon>
        <taxon>Dikarya</taxon>
        <taxon>Ascomycota</taxon>
        <taxon>Pezizomycotina</taxon>
        <taxon>Sordariomycetes</taxon>
        <taxon>Hypocreomycetidae</taxon>
        <taxon>Hypocreales</taxon>
        <taxon>Bionectriaceae</taxon>
        <taxon>Clonostachys</taxon>
    </lineage>
</organism>
<keyword evidence="2" id="KW-0521">NADP</keyword>
<keyword evidence="3" id="KW-0560">Oxidoreductase</keyword>
<gene>
    <name evidence="4" type="ORF">BN869_000007238_1</name>
</gene>
<dbReference type="AlphaFoldDB" id="A0A0B7K888"/>
<dbReference type="PANTHER" id="PTHR43618">
    <property type="entry name" value="7-ALPHA-HYDROXYSTEROID DEHYDROGENASE"/>
    <property type="match status" value="1"/>
</dbReference>
<evidence type="ECO:0000313" key="4">
    <source>
        <dbReference type="EMBL" id="CEO51180.1"/>
    </source>
</evidence>
<dbReference type="Gene3D" id="3.40.50.720">
    <property type="entry name" value="NAD(P)-binding Rossmann-like Domain"/>
    <property type="match status" value="1"/>
</dbReference>
<reference evidence="4" key="1">
    <citation type="submission" date="2015-01" db="EMBL/GenBank/DDBJ databases">
        <authorList>
            <person name="Durling Mikael"/>
        </authorList>
    </citation>
    <scope>NUCLEOTIDE SEQUENCE</scope>
</reference>
<accession>A0A0B7K888</accession>
<comment type="similarity">
    <text evidence="1">Belongs to the short-chain dehydrogenases/reductases (SDR) family.</text>
</comment>
<dbReference type="InterPro" id="IPR036291">
    <property type="entry name" value="NAD(P)-bd_dom_sf"/>
</dbReference>
<dbReference type="EMBL" id="CDPU01000022">
    <property type="protein sequence ID" value="CEO51180.1"/>
    <property type="molecule type" value="Genomic_DNA"/>
</dbReference>